<reference evidence="2 3" key="1">
    <citation type="submission" date="2023-03" db="EMBL/GenBank/DDBJ databases">
        <title>Draft genome sequence of Thalassotalea eurytherma JCM 18482T.</title>
        <authorList>
            <person name="Sawabe T."/>
        </authorList>
    </citation>
    <scope>NUCLEOTIDE SEQUENCE [LARGE SCALE GENOMIC DNA]</scope>
    <source>
        <strain evidence="2 3">JCM 18482</strain>
    </source>
</reference>
<dbReference type="EMBL" id="BSSU01000003">
    <property type="protein sequence ID" value="GLX81154.1"/>
    <property type="molecule type" value="Genomic_DNA"/>
</dbReference>
<protein>
    <recommendedName>
        <fullName evidence="4">DUF3192 domain-containing protein</fullName>
    </recommendedName>
</protein>
<keyword evidence="1" id="KW-0732">Signal</keyword>
<organism evidence="2 3">
    <name type="scientific">Thalassotalea eurytherma</name>
    <dbReference type="NCBI Taxonomy" id="1144278"/>
    <lineage>
        <taxon>Bacteria</taxon>
        <taxon>Pseudomonadati</taxon>
        <taxon>Pseudomonadota</taxon>
        <taxon>Gammaproteobacteria</taxon>
        <taxon>Alteromonadales</taxon>
        <taxon>Colwelliaceae</taxon>
        <taxon>Thalassotalea</taxon>
    </lineage>
</organism>
<dbReference type="InterPro" id="IPR021534">
    <property type="entry name" value="DUF3192"/>
</dbReference>
<gene>
    <name evidence="2" type="ORF">theurythT_06060</name>
</gene>
<feature type="chain" id="PRO_5046929389" description="DUF3192 domain-containing protein" evidence="1">
    <location>
        <begin position="23"/>
        <end position="123"/>
    </location>
</feature>
<dbReference type="PROSITE" id="PS51257">
    <property type="entry name" value="PROKAR_LIPOPROTEIN"/>
    <property type="match status" value="1"/>
</dbReference>
<keyword evidence="3" id="KW-1185">Reference proteome</keyword>
<dbReference type="Pfam" id="PF11399">
    <property type="entry name" value="DUF3192"/>
    <property type="match status" value="1"/>
</dbReference>
<evidence type="ECO:0000313" key="3">
    <source>
        <dbReference type="Proteomes" id="UP001157133"/>
    </source>
</evidence>
<evidence type="ECO:0000256" key="1">
    <source>
        <dbReference type="SAM" id="SignalP"/>
    </source>
</evidence>
<evidence type="ECO:0000313" key="2">
    <source>
        <dbReference type="EMBL" id="GLX81154.1"/>
    </source>
</evidence>
<dbReference type="RefSeq" id="WP_284206482.1">
    <property type="nucleotide sequence ID" value="NZ_BSSU01000003.1"/>
</dbReference>
<comment type="caution">
    <text evidence="2">The sequence shown here is derived from an EMBL/GenBank/DDBJ whole genome shotgun (WGS) entry which is preliminary data.</text>
</comment>
<name>A0ABQ6H0R6_9GAMM</name>
<sequence length="123" mass="13866">MKKSLLVIAVVTPLVMGLSACSINIGDDDFDGYSSTSHKGEEYNNRQQIANLRIDTTYAEVINRLGIAEFNETYEKNDETIQVLYYRTQRKHKDGLTTKDECTPLIFKGGLLKSWGEMALAQI</sequence>
<proteinExistence type="predicted"/>
<evidence type="ECO:0008006" key="4">
    <source>
        <dbReference type="Google" id="ProtNLM"/>
    </source>
</evidence>
<accession>A0ABQ6H0R6</accession>
<feature type="signal peptide" evidence="1">
    <location>
        <begin position="1"/>
        <end position="22"/>
    </location>
</feature>
<dbReference type="Proteomes" id="UP001157133">
    <property type="component" value="Unassembled WGS sequence"/>
</dbReference>